<dbReference type="OrthoDB" id="3630693at2"/>
<evidence type="ECO:0000313" key="2">
    <source>
        <dbReference type="Proteomes" id="UP000286716"/>
    </source>
</evidence>
<protein>
    <submittedName>
        <fullName evidence="1">Uncharacterized protein</fullName>
    </submittedName>
</protein>
<proteinExistence type="predicted"/>
<name>A0A428VY47_AMYBA</name>
<organism evidence="1 2">
    <name type="scientific">Amycolatopsis balhimycina DSM 5908</name>
    <dbReference type="NCBI Taxonomy" id="1081091"/>
    <lineage>
        <taxon>Bacteria</taxon>
        <taxon>Bacillati</taxon>
        <taxon>Actinomycetota</taxon>
        <taxon>Actinomycetes</taxon>
        <taxon>Pseudonocardiales</taxon>
        <taxon>Pseudonocardiaceae</taxon>
        <taxon>Amycolatopsis</taxon>
    </lineage>
</organism>
<dbReference type="Proteomes" id="UP000286716">
    <property type="component" value="Unassembled WGS sequence"/>
</dbReference>
<evidence type="ECO:0000313" key="1">
    <source>
        <dbReference type="EMBL" id="RSM35784.1"/>
    </source>
</evidence>
<accession>A0A428VY47</accession>
<dbReference type="AlphaFoldDB" id="A0A428VY47"/>
<comment type="caution">
    <text evidence="1">The sequence shown here is derived from an EMBL/GenBank/DDBJ whole genome shotgun (WGS) entry which is preliminary data.</text>
</comment>
<keyword evidence="2" id="KW-1185">Reference proteome</keyword>
<reference evidence="1 2" key="1">
    <citation type="submission" date="2018-05" db="EMBL/GenBank/DDBJ databases">
        <title>Evolution of GPA BGCs.</title>
        <authorList>
            <person name="Waglechner N."/>
            <person name="Wright G.D."/>
        </authorList>
    </citation>
    <scope>NUCLEOTIDE SEQUENCE [LARGE SCALE GENOMIC DNA]</scope>
    <source>
        <strain evidence="1 2">DSM 5908</strain>
    </source>
</reference>
<dbReference type="RefSeq" id="WP_020642560.1">
    <property type="nucleotide sequence ID" value="NZ_QHHU01000098.1"/>
</dbReference>
<gene>
    <name evidence="1" type="ORF">DMA12_43015</name>
</gene>
<sequence length="70" mass="7815">MTAQDGGSTGREDRPTFWCGGSLFNTGGQRLNEIDWSTTQHPMKHADMTDADWEQAAAALRTFEVERGLR</sequence>
<dbReference type="EMBL" id="QHHU01000098">
    <property type="protein sequence ID" value="RSM35784.1"/>
    <property type="molecule type" value="Genomic_DNA"/>
</dbReference>